<dbReference type="PRINTS" id="PR00465">
    <property type="entry name" value="EP450IV"/>
</dbReference>
<evidence type="ECO:0000256" key="5">
    <source>
        <dbReference type="ARBA" id="ARBA00023004"/>
    </source>
</evidence>
<keyword evidence="8" id="KW-0560">Oxidoreductase</keyword>
<evidence type="ECO:0000256" key="9">
    <source>
        <dbReference type="SAM" id="SignalP"/>
    </source>
</evidence>
<evidence type="ECO:0000256" key="8">
    <source>
        <dbReference type="RuleBase" id="RU000461"/>
    </source>
</evidence>
<keyword evidence="5 7" id="KW-0408">Iron</keyword>
<dbReference type="PANTHER" id="PTHR24305:SF166">
    <property type="entry name" value="CYTOCHROME P450 12A4, MITOCHONDRIAL-RELATED"/>
    <property type="match status" value="1"/>
</dbReference>
<accession>A0A9W8NED2</accession>
<dbReference type="InterPro" id="IPR001128">
    <property type="entry name" value="Cyt_P450"/>
</dbReference>
<evidence type="ECO:0008006" key="12">
    <source>
        <dbReference type="Google" id="ProtNLM"/>
    </source>
</evidence>
<dbReference type="Proteomes" id="UP001148614">
    <property type="component" value="Unassembled WGS sequence"/>
</dbReference>
<keyword evidence="11" id="KW-1185">Reference proteome</keyword>
<feature type="binding site" description="axial binding residue" evidence="7">
    <location>
        <position position="514"/>
    </location>
    <ligand>
        <name>heme</name>
        <dbReference type="ChEBI" id="CHEBI:30413"/>
    </ligand>
    <ligandPart>
        <name>Fe</name>
        <dbReference type="ChEBI" id="CHEBI:18248"/>
    </ligandPart>
</feature>
<dbReference type="PROSITE" id="PS00086">
    <property type="entry name" value="CYTOCHROME_P450"/>
    <property type="match status" value="1"/>
</dbReference>
<dbReference type="InterPro" id="IPR017972">
    <property type="entry name" value="Cyt_P450_CS"/>
</dbReference>
<keyword evidence="6 8" id="KW-0503">Monooxygenase</keyword>
<dbReference type="AlphaFoldDB" id="A0A9W8NED2"/>
<dbReference type="GO" id="GO:0020037">
    <property type="term" value="F:heme binding"/>
    <property type="evidence" value="ECO:0007669"/>
    <property type="project" value="InterPro"/>
</dbReference>
<dbReference type="EMBL" id="JANPWZ010000882">
    <property type="protein sequence ID" value="KAJ3570965.1"/>
    <property type="molecule type" value="Genomic_DNA"/>
</dbReference>
<gene>
    <name evidence="10" type="ORF">NPX13_g5548</name>
</gene>
<evidence type="ECO:0000313" key="11">
    <source>
        <dbReference type="Proteomes" id="UP001148614"/>
    </source>
</evidence>
<dbReference type="Pfam" id="PF00067">
    <property type="entry name" value="p450"/>
    <property type="match status" value="2"/>
</dbReference>
<feature type="chain" id="PRO_5040723768" description="Cytochrome P450" evidence="9">
    <location>
        <begin position="19"/>
        <end position="567"/>
    </location>
</feature>
<dbReference type="GO" id="GO:0005506">
    <property type="term" value="F:iron ion binding"/>
    <property type="evidence" value="ECO:0007669"/>
    <property type="project" value="InterPro"/>
</dbReference>
<keyword evidence="4 7" id="KW-0479">Metal-binding</keyword>
<evidence type="ECO:0000313" key="10">
    <source>
        <dbReference type="EMBL" id="KAJ3570965.1"/>
    </source>
</evidence>
<dbReference type="PANTHER" id="PTHR24305">
    <property type="entry name" value="CYTOCHROME P450"/>
    <property type="match status" value="1"/>
</dbReference>
<dbReference type="GO" id="GO:0004497">
    <property type="term" value="F:monooxygenase activity"/>
    <property type="evidence" value="ECO:0007669"/>
    <property type="project" value="UniProtKB-KW"/>
</dbReference>
<dbReference type="Gene3D" id="1.10.630.10">
    <property type="entry name" value="Cytochrome P450"/>
    <property type="match status" value="1"/>
</dbReference>
<dbReference type="InterPro" id="IPR002403">
    <property type="entry name" value="Cyt_P450_E_grp-IV"/>
</dbReference>
<dbReference type="InterPro" id="IPR036396">
    <property type="entry name" value="Cyt_P450_sf"/>
</dbReference>
<comment type="similarity">
    <text evidence="2 8">Belongs to the cytochrome P450 family.</text>
</comment>
<evidence type="ECO:0000256" key="6">
    <source>
        <dbReference type="ARBA" id="ARBA00023033"/>
    </source>
</evidence>
<dbReference type="InterPro" id="IPR050121">
    <property type="entry name" value="Cytochrome_P450_monoxygenase"/>
</dbReference>
<proteinExistence type="inferred from homology"/>
<reference evidence="10" key="1">
    <citation type="submission" date="2022-07" db="EMBL/GenBank/DDBJ databases">
        <title>Genome Sequence of Xylaria arbuscula.</title>
        <authorList>
            <person name="Buettner E."/>
        </authorList>
    </citation>
    <scope>NUCLEOTIDE SEQUENCE</scope>
    <source>
        <strain evidence="10">VT107</strain>
    </source>
</reference>
<name>A0A9W8NED2_9PEZI</name>
<evidence type="ECO:0000256" key="1">
    <source>
        <dbReference type="ARBA" id="ARBA00001971"/>
    </source>
</evidence>
<evidence type="ECO:0000256" key="4">
    <source>
        <dbReference type="ARBA" id="ARBA00022723"/>
    </source>
</evidence>
<keyword evidence="3 7" id="KW-0349">Heme</keyword>
<comment type="caution">
    <text evidence="10">The sequence shown here is derived from an EMBL/GenBank/DDBJ whole genome shotgun (WGS) entry which is preliminary data.</text>
</comment>
<evidence type="ECO:0000256" key="2">
    <source>
        <dbReference type="ARBA" id="ARBA00010617"/>
    </source>
</evidence>
<evidence type="ECO:0000256" key="7">
    <source>
        <dbReference type="PIRSR" id="PIRSR602403-1"/>
    </source>
</evidence>
<comment type="cofactor">
    <cofactor evidence="1 7">
        <name>heme</name>
        <dbReference type="ChEBI" id="CHEBI:30413"/>
    </cofactor>
</comment>
<dbReference type="VEuPathDB" id="FungiDB:F4678DRAFT_448361"/>
<dbReference type="PRINTS" id="PR00385">
    <property type="entry name" value="P450"/>
</dbReference>
<organism evidence="10 11">
    <name type="scientific">Xylaria arbuscula</name>
    <dbReference type="NCBI Taxonomy" id="114810"/>
    <lineage>
        <taxon>Eukaryota</taxon>
        <taxon>Fungi</taxon>
        <taxon>Dikarya</taxon>
        <taxon>Ascomycota</taxon>
        <taxon>Pezizomycotina</taxon>
        <taxon>Sordariomycetes</taxon>
        <taxon>Xylariomycetidae</taxon>
        <taxon>Xylariales</taxon>
        <taxon>Xylariaceae</taxon>
        <taxon>Xylaria</taxon>
    </lineage>
</organism>
<evidence type="ECO:0000256" key="3">
    <source>
        <dbReference type="ARBA" id="ARBA00022617"/>
    </source>
</evidence>
<dbReference type="SUPFAM" id="SSF48264">
    <property type="entry name" value="Cytochrome P450"/>
    <property type="match status" value="1"/>
</dbReference>
<sequence length="567" mass="63813">MLLYAITVLLAAAVAVMAFRKLYPQPYPGIPYNEASANRATGDIPDLVPIIRETKEFSNSIFTVTTQKLGTPIAQFLFPVIRKPLIVLEDPRAIEDIIVRRNKEFDIAPMALDILSPMFPKASVSQYTTPELRFQKRVWADVISAEFLRKVAAPNIYKATLELIDLWRLKSTTIYKDKAFNVLEDLKNAALDAIWVAVVGDEPGITRHEIYKLKRQLDNSQSDSDDSLLPRGTFIKEELTYISQTIARNSNSPAPKWSQKLETYTPRYRRFRATVTAEISKAMKNSVDRFQRLESGSLDPGDVDTCMMDLVLRRQIVEAKRAGKEPSDPVKDQNMLDEMFVMLVGGHDSTANALSWFIRFMEAYPNVQNRLRSVLSDAFPGPDPPSVEDILGTDVPFLDATCEESIRLAGTAKANFRQAIVDTEILGCKVPKGAEIFMNYHINRPPVLVDELRHSKSSQSANAKRGEGFQGRPGVHLHLFDPERWLFKGEGTEKEKFNAYALPQLAFGGGYRGCAGRKFATMEFRIIVVLLIMNLEFLELPDDLKTPGAIEGIFREPETPYAKLCVL</sequence>
<keyword evidence="9" id="KW-0732">Signal</keyword>
<protein>
    <recommendedName>
        <fullName evidence="12">Cytochrome P450</fullName>
    </recommendedName>
</protein>
<feature type="signal peptide" evidence="9">
    <location>
        <begin position="1"/>
        <end position="18"/>
    </location>
</feature>
<dbReference type="GO" id="GO:0016705">
    <property type="term" value="F:oxidoreductase activity, acting on paired donors, with incorporation or reduction of molecular oxygen"/>
    <property type="evidence" value="ECO:0007669"/>
    <property type="project" value="InterPro"/>
</dbReference>